<evidence type="ECO:0000256" key="4">
    <source>
        <dbReference type="ARBA" id="ARBA00015100"/>
    </source>
</evidence>
<dbReference type="FunFam" id="1.10.600.10:FF:000001">
    <property type="entry name" value="Geranylgeranyl diphosphate synthase"/>
    <property type="match status" value="1"/>
</dbReference>
<dbReference type="PANTHER" id="PTHR43281">
    <property type="entry name" value="FARNESYL DIPHOSPHATE SYNTHASE"/>
    <property type="match status" value="1"/>
</dbReference>
<evidence type="ECO:0000256" key="10">
    <source>
        <dbReference type="ARBA" id="ARBA00032873"/>
    </source>
</evidence>
<dbReference type="CDD" id="cd00685">
    <property type="entry name" value="Trans_IPPS_HT"/>
    <property type="match status" value="1"/>
</dbReference>
<sequence length="286" mass="30635">MDFNQMLAEKARLIEEALDRYLPPEFAPPHPIHQSMRYSVLGGGKRLRPALLLGAAEAVGAGVAEDLLLAACGIELIHCYSLVHDDLPAMDNDDFRRGRPTSHRVFGEAIAILTGDALLTLGFELLARAALVARQGPEVGLKVIVEVARAAGSEGMVGGQVLDLGGIKNSDPAFLVEEIHRKKTGALFVAAVRAGALLGGAQEEALQKLTLYAEELGLAFQIVDDILDLNEEEKLSKLTYPAVFGLPAARARAEEAVRKAISALDSFGSEADFLRQAAEFVLSRKS</sequence>
<dbReference type="SFLD" id="SFLDS00005">
    <property type="entry name" value="Isoprenoid_Synthase_Type_I"/>
    <property type="match status" value="1"/>
</dbReference>
<evidence type="ECO:0000256" key="11">
    <source>
        <dbReference type="ARBA" id="ARBA00049399"/>
    </source>
</evidence>
<evidence type="ECO:0000256" key="8">
    <source>
        <dbReference type="ARBA" id="ARBA00023229"/>
    </source>
</evidence>
<evidence type="ECO:0000256" key="12">
    <source>
        <dbReference type="RuleBase" id="RU004466"/>
    </source>
</evidence>
<reference evidence="13 14" key="1">
    <citation type="submission" date="2018-08" db="EMBL/GenBank/DDBJ databases">
        <title>Form III RuBisCO-mediated autotrophy in Thermodesulfobium bacteria.</title>
        <authorList>
            <person name="Toshchakov S.V."/>
            <person name="Kublanov I.V."/>
            <person name="Frolov E."/>
            <person name="Bonch-Osmolovskaya E.A."/>
            <person name="Tourova T.P."/>
            <person name="Chernych N.A."/>
            <person name="Lebedinsky A.V."/>
        </authorList>
    </citation>
    <scope>NUCLEOTIDE SEQUENCE [LARGE SCALE GENOMIC DNA]</scope>
    <source>
        <strain evidence="13 14">SR</strain>
    </source>
</reference>
<dbReference type="InterPro" id="IPR000092">
    <property type="entry name" value="Polyprenyl_synt"/>
</dbReference>
<dbReference type="GO" id="GO:0046872">
    <property type="term" value="F:metal ion binding"/>
    <property type="evidence" value="ECO:0007669"/>
    <property type="project" value="UniProtKB-KW"/>
</dbReference>
<dbReference type="InterPro" id="IPR053378">
    <property type="entry name" value="Prenyl_diphosphate_synthase"/>
</dbReference>
<dbReference type="SUPFAM" id="SSF48576">
    <property type="entry name" value="Terpenoid synthases"/>
    <property type="match status" value="1"/>
</dbReference>
<evidence type="ECO:0000256" key="1">
    <source>
        <dbReference type="ARBA" id="ARBA00001946"/>
    </source>
</evidence>
<accession>A0A3D8P6Y6</accession>
<dbReference type="EC" id="2.5.1.10" evidence="3"/>
<name>A0A3D8P6Y6_9THEO</name>
<organism evidence="13 14">
    <name type="scientific">Ammonifex thiophilus</name>
    <dbReference type="NCBI Taxonomy" id="444093"/>
    <lineage>
        <taxon>Bacteria</taxon>
        <taxon>Bacillati</taxon>
        <taxon>Bacillota</taxon>
        <taxon>Clostridia</taxon>
        <taxon>Thermoanaerobacterales</taxon>
        <taxon>Thermoanaerobacteraceae</taxon>
        <taxon>Ammonifex</taxon>
    </lineage>
</organism>
<evidence type="ECO:0000313" key="14">
    <source>
        <dbReference type="Proteomes" id="UP000256329"/>
    </source>
</evidence>
<dbReference type="GO" id="GO:0016114">
    <property type="term" value="P:terpenoid biosynthetic process"/>
    <property type="evidence" value="ECO:0007669"/>
    <property type="project" value="UniProtKB-ARBA"/>
</dbReference>
<dbReference type="InterPro" id="IPR033749">
    <property type="entry name" value="Polyprenyl_synt_CS"/>
</dbReference>
<dbReference type="RefSeq" id="WP_115792218.1">
    <property type="nucleotide sequence ID" value="NZ_QSLN01000003.1"/>
</dbReference>
<evidence type="ECO:0000256" key="2">
    <source>
        <dbReference type="ARBA" id="ARBA00006706"/>
    </source>
</evidence>
<dbReference type="InterPro" id="IPR008949">
    <property type="entry name" value="Isoprenoid_synthase_dom_sf"/>
</dbReference>
<comment type="caution">
    <text evidence="13">The sequence shown here is derived from an EMBL/GenBank/DDBJ whole genome shotgun (WGS) entry which is preliminary data.</text>
</comment>
<evidence type="ECO:0000256" key="7">
    <source>
        <dbReference type="ARBA" id="ARBA00022842"/>
    </source>
</evidence>
<keyword evidence="14" id="KW-1185">Reference proteome</keyword>
<dbReference type="NCBIfam" id="NF045485">
    <property type="entry name" value="FPPsyn"/>
    <property type="match status" value="1"/>
</dbReference>
<evidence type="ECO:0000313" key="13">
    <source>
        <dbReference type="EMBL" id="RDV83998.1"/>
    </source>
</evidence>
<dbReference type="SFLD" id="SFLDG01017">
    <property type="entry name" value="Polyprenyl_Transferase_Like"/>
    <property type="match status" value="1"/>
</dbReference>
<keyword evidence="8" id="KW-0414">Isoprene biosynthesis</keyword>
<dbReference type="PROSITE" id="PS00444">
    <property type="entry name" value="POLYPRENYL_SYNTHASE_2"/>
    <property type="match status" value="1"/>
</dbReference>
<evidence type="ECO:0000256" key="3">
    <source>
        <dbReference type="ARBA" id="ARBA00012439"/>
    </source>
</evidence>
<keyword evidence="5 12" id="KW-0808">Transferase</keyword>
<comment type="catalytic activity">
    <reaction evidence="11">
        <text>isopentenyl diphosphate + (2E)-geranyl diphosphate = (2E,6E)-farnesyl diphosphate + diphosphate</text>
        <dbReference type="Rhea" id="RHEA:19361"/>
        <dbReference type="ChEBI" id="CHEBI:33019"/>
        <dbReference type="ChEBI" id="CHEBI:58057"/>
        <dbReference type="ChEBI" id="CHEBI:128769"/>
        <dbReference type="ChEBI" id="CHEBI:175763"/>
        <dbReference type="EC" id="2.5.1.10"/>
    </reaction>
</comment>
<dbReference type="PROSITE" id="PS00723">
    <property type="entry name" value="POLYPRENYL_SYNTHASE_1"/>
    <property type="match status" value="1"/>
</dbReference>
<evidence type="ECO:0000256" key="9">
    <source>
        <dbReference type="ARBA" id="ARBA00032380"/>
    </source>
</evidence>
<keyword evidence="6" id="KW-0479">Metal-binding</keyword>
<comment type="similarity">
    <text evidence="2 12">Belongs to the FPP/GGPP synthase family.</text>
</comment>
<dbReference type="PANTHER" id="PTHR43281:SF1">
    <property type="entry name" value="FARNESYL DIPHOSPHATE SYNTHASE"/>
    <property type="match status" value="1"/>
</dbReference>
<gene>
    <name evidence="13" type="ORF">DXX99_03965</name>
</gene>
<dbReference type="AlphaFoldDB" id="A0A3D8P6Y6"/>
<dbReference type="Proteomes" id="UP000256329">
    <property type="component" value="Unassembled WGS sequence"/>
</dbReference>
<dbReference type="Pfam" id="PF00348">
    <property type="entry name" value="polyprenyl_synt"/>
    <property type="match status" value="1"/>
</dbReference>
<dbReference type="OrthoDB" id="9805316at2"/>
<evidence type="ECO:0000256" key="5">
    <source>
        <dbReference type="ARBA" id="ARBA00022679"/>
    </source>
</evidence>
<dbReference type="Gene3D" id="1.10.600.10">
    <property type="entry name" value="Farnesyl Diphosphate Synthase"/>
    <property type="match status" value="1"/>
</dbReference>
<proteinExistence type="inferred from homology"/>
<dbReference type="EMBL" id="QSLN01000003">
    <property type="protein sequence ID" value="RDV83998.1"/>
    <property type="molecule type" value="Genomic_DNA"/>
</dbReference>
<protein>
    <recommendedName>
        <fullName evidence="4">Farnesyl diphosphate synthase</fullName>
        <ecNumber evidence="3">2.5.1.10</ecNumber>
    </recommendedName>
    <alternativeName>
        <fullName evidence="10">(2E,6E)-farnesyl diphosphate synthase</fullName>
    </alternativeName>
    <alternativeName>
        <fullName evidence="9">Geranyltranstransferase</fullName>
    </alternativeName>
</protein>
<dbReference type="GO" id="GO:0004337">
    <property type="term" value="F:(2E,6E)-farnesyl diphosphate synthase activity"/>
    <property type="evidence" value="ECO:0007669"/>
    <property type="project" value="UniProtKB-EC"/>
</dbReference>
<evidence type="ECO:0000256" key="6">
    <source>
        <dbReference type="ARBA" id="ARBA00022723"/>
    </source>
</evidence>
<comment type="cofactor">
    <cofactor evidence="1">
        <name>Mg(2+)</name>
        <dbReference type="ChEBI" id="CHEBI:18420"/>
    </cofactor>
</comment>
<dbReference type="GO" id="GO:0005737">
    <property type="term" value="C:cytoplasm"/>
    <property type="evidence" value="ECO:0007669"/>
    <property type="project" value="UniProtKB-ARBA"/>
</dbReference>
<keyword evidence="7" id="KW-0460">Magnesium</keyword>